<evidence type="ECO:0000259" key="13">
    <source>
        <dbReference type="PROSITE" id="PS50880"/>
    </source>
</evidence>
<accession>A0A6C0LNQ5</accession>
<evidence type="ECO:0000256" key="7">
    <source>
        <dbReference type="ARBA" id="ARBA00022741"/>
    </source>
</evidence>
<feature type="domain" description="Topo IIA-type catalytic" evidence="14">
    <location>
        <begin position="684"/>
        <end position="1120"/>
    </location>
</feature>
<dbReference type="GO" id="GO:0000712">
    <property type="term" value="P:resolution of meiotic recombination intermediates"/>
    <property type="evidence" value="ECO:0007669"/>
    <property type="project" value="TreeGrafter"/>
</dbReference>
<reference evidence="15" key="1">
    <citation type="journal article" date="2020" name="Nature">
        <title>Giant virus diversity and host interactions through global metagenomics.</title>
        <authorList>
            <person name="Schulz F."/>
            <person name="Roux S."/>
            <person name="Paez-Espino D."/>
            <person name="Jungbluth S."/>
            <person name="Walsh D.A."/>
            <person name="Denef V.J."/>
            <person name="McMahon K.D."/>
            <person name="Konstantinidis K.T."/>
            <person name="Eloe-Fadrosh E.A."/>
            <person name="Kyrpides N.C."/>
            <person name="Woyke T."/>
        </authorList>
    </citation>
    <scope>NUCLEOTIDE SEQUENCE</scope>
    <source>
        <strain evidence="15">GVMAG-M-3300027963-9</strain>
    </source>
</reference>
<evidence type="ECO:0000256" key="2">
    <source>
        <dbReference type="ARBA" id="ARBA00001913"/>
    </source>
</evidence>
<evidence type="ECO:0000256" key="5">
    <source>
        <dbReference type="ARBA" id="ARBA00012895"/>
    </source>
</evidence>
<evidence type="ECO:0000256" key="3">
    <source>
        <dbReference type="ARBA" id="ARBA00001946"/>
    </source>
</evidence>
<dbReference type="Gene3D" id="3.90.199.10">
    <property type="entry name" value="Topoisomerase II, domain 5"/>
    <property type="match status" value="1"/>
</dbReference>
<evidence type="ECO:0000256" key="11">
    <source>
        <dbReference type="ARBA" id="ARBA00023125"/>
    </source>
</evidence>
<keyword evidence="10" id="KW-0799">Topoisomerase</keyword>
<dbReference type="SUPFAM" id="SSF54211">
    <property type="entry name" value="Ribosomal protein S5 domain 2-like"/>
    <property type="match status" value="1"/>
</dbReference>
<dbReference type="Pfam" id="PF01751">
    <property type="entry name" value="Toprim"/>
    <property type="match status" value="1"/>
</dbReference>
<dbReference type="PANTHER" id="PTHR10169:SF38">
    <property type="entry name" value="DNA TOPOISOMERASE 2"/>
    <property type="match status" value="1"/>
</dbReference>
<comment type="cofactor">
    <cofactor evidence="2">
        <name>Ca(2+)</name>
        <dbReference type="ChEBI" id="CHEBI:29108"/>
    </cofactor>
</comment>
<keyword evidence="11" id="KW-0238">DNA-binding</keyword>
<evidence type="ECO:0000256" key="10">
    <source>
        <dbReference type="ARBA" id="ARBA00023029"/>
    </source>
</evidence>
<evidence type="ECO:0000256" key="1">
    <source>
        <dbReference type="ARBA" id="ARBA00000185"/>
    </source>
</evidence>
<sequence>MADQYKKHTHREHILELPDTYVGSTETHEEVRWVYNAETNKMMHQKVAFNPGYYKIFDEIIVNARDALVRSQTASATGAQPIKHIEITVGRTTSGAVLIEVENDGDGIPIAIHQEHKVYAPELIFGHLLTSGNYDKTEEKIVGGKNGYGAKLTNIFSNRFTLSTRNPASGQKYTQTWTDHMAVCGKPSIVKDKSAKGFVKISYEPDVSRFPGLDLAAMEKVLHTRAIELAAMAGKDVKISWQGTVVPTNTFEKFINLFVRDGSSHAYERCGDRWEIGAVLAKNLFAEDDSPDDRHISFVNGINTRKGGKHVETVLRVVLGNFSEIAKKKRIDIKPSQLKDTVVFFINSTIVNPSFDSQTKETLTTPAAKFGSVFKSDKLADSLIKIGLLEEAQAILDAKAAKDAKKTDGTKRKTLRGLPKLEDALWAGTAKSNECTLILTEGDSAAASAIAGLAVVGREKWGVFPLRGKMLNVKDISQDKFNKNEELTAIKKILGLEQGKVYTDIKTLRYGRVMIMTDQDHDGSHIKGLLMNFFHTFWLSLLKRDFLCCLATPLLKMTKRNDVRSFYSQSEFEAWREAEKATKGDDALKGWMIKYYKGLGTSTPQEAREWFKNLFDMKYLWDQDSDESLCLAFSKKRADDRKEWLNTFDPRRMLSVSKGGSIPYSRFINDELIHFSNADNLRSLPHVMDGLKPSQRKILFCCLKRNLKSEIKVAQLAGYVSEHAAYHHGEASLNSTITGMAQNFVGSNNINLLMPIGQFGSRLMGGQDAAQPRYIHTQMEPIVDALFRKEDASILKYIDDDGQVVEPEYYQPVVPLLVINGAVGIGTGFSANIPPHNPSDVIALLRDRLNLSRSTLAGLVLQPWWYGFKGTINRPTETSWTTKGKATWDDSKYTITVTELPVGTWTKDYKGYLDTLCTGDEVKGTKPILKSFDDLYNDVEVKFILYFESDVYFEMRSDPAAAEKMLQLSSTWHTTNMVCFNNEMKIKRYGTVGDMMEEYYQTRLTGYETRKTLEIGRLERELVEFDAKARFLLALLEDRMDLRRRSDEEIVEALKAENLPALDDLTDPDSVDSYEYLLRMRMDRVKSSAVEEARKHVEAAQAALETLKSTTATTLWLRDLEQFEKSWVALQAAREAAASGAPLKKSEAKRVLKVKAN</sequence>
<dbReference type="InterPro" id="IPR002205">
    <property type="entry name" value="Topo_IIA_dom_A"/>
</dbReference>
<dbReference type="InterPro" id="IPR001241">
    <property type="entry name" value="Topo_IIA"/>
</dbReference>
<comment type="cofactor">
    <cofactor evidence="3">
        <name>Mg(2+)</name>
        <dbReference type="ChEBI" id="CHEBI:18420"/>
    </cofactor>
</comment>
<dbReference type="GO" id="GO:0003677">
    <property type="term" value="F:DNA binding"/>
    <property type="evidence" value="ECO:0007669"/>
    <property type="project" value="UniProtKB-KW"/>
</dbReference>
<dbReference type="PRINTS" id="PR00418">
    <property type="entry name" value="TPI2FAMILY"/>
</dbReference>
<dbReference type="PANTHER" id="PTHR10169">
    <property type="entry name" value="DNA TOPOISOMERASE/GYRASE"/>
    <property type="match status" value="1"/>
</dbReference>
<dbReference type="InterPro" id="IPR036890">
    <property type="entry name" value="HATPase_C_sf"/>
</dbReference>
<evidence type="ECO:0000256" key="9">
    <source>
        <dbReference type="ARBA" id="ARBA00022842"/>
    </source>
</evidence>
<dbReference type="GO" id="GO:0005524">
    <property type="term" value="F:ATP binding"/>
    <property type="evidence" value="ECO:0007669"/>
    <property type="project" value="UniProtKB-KW"/>
</dbReference>
<dbReference type="AlphaFoldDB" id="A0A6C0LNQ5"/>
<dbReference type="PRINTS" id="PR01158">
    <property type="entry name" value="TOPISMRASEII"/>
</dbReference>
<name>A0A6C0LNQ5_9ZZZZ</name>
<dbReference type="GO" id="GO:0005634">
    <property type="term" value="C:nucleus"/>
    <property type="evidence" value="ECO:0007669"/>
    <property type="project" value="TreeGrafter"/>
</dbReference>
<dbReference type="GO" id="GO:0003918">
    <property type="term" value="F:DNA topoisomerase type II (double strand cut, ATP-hydrolyzing) activity"/>
    <property type="evidence" value="ECO:0007669"/>
    <property type="project" value="UniProtKB-EC"/>
</dbReference>
<dbReference type="InterPro" id="IPR050634">
    <property type="entry name" value="DNA_Topoisomerase_II"/>
</dbReference>
<proteinExistence type="inferred from homology"/>
<dbReference type="Pfam" id="PF16898">
    <property type="entry name" value="TOPRIM_C"/>
    <property type="match status" value="1"/>
</dbReference>
<dbReference type="InterPro" id="IPR031660">
    <property type="entry name" value="TOPRIM_C"/>
</dbReference>
<dbReference type="Pfam" id="PF00204">
    <property type="entry name" value="DNA_gyraseB"/>
    <property type="match status" value="1"/>
</dbReference>
<keyword evidence="6" id="KW-0479">Metal-binding</keyword>
<organism evidence="15">
    <name type="scientific">viral metagenome</name>
    <dbReference type="NCBI Taxonomy" id="1070528"/>
    <lineage>
        <taxon>unclassified sequences</taxon>
        <taxon>metagenomes</taxon>
        <taxon>organismal metagenomes</taxon>
    </lineage>
</organism>
<protein>
    <recommendedName>
        <fullName evidence="5">DNA topoisomerase (ATP-hydrolyzing)</fullName>
        <ecNumber evidence="5">5.6.2.2</ecNumber>
    </recommendedName>
</protein>
<dbReference type="GO" id="GO:0006265">
    <property type="term" value="P:DNA topological change"/>
    <property type="evidence" value="ECO:0007669"/>
    <property type="project" value="InterPro"/>
</dbReference>
<keyword evidence="9" id="KW-0460">Magnesium</keyword>
<dbReference type="InterPro" id="IPR006171">
    <property type="entry name" value="TOPRIM_dom"/>
</dbReference>
<dbReference type="InterPro" id="IPR001154">
    <property type="entry name" value="TopoII_euk"/>
</dbReference>
<dbReference type="FunFam" id="3.40.50.670:FF:000001">
    <property type="entry name" value="DNA topoisomerase 2"/>
    <property type="match status" value="1"/>
</dbReference>
<dbReference type="GO" id="GO:0000819">
    <property type="term" value="P:sister chromatid segregation"/>
    <property type="evidence" value="ECO:0007669"/>
    <property type="project" value="TreeGrafter"/>
</dbReference>
<dbReference type="Gene3D" id="3.30.1360.40">
    <property type="match status" value="1"/>
</dbReference>
<dbReference type="PROSITE" id="PS00177">
    <property type="entry name" value="TOPOISOMERASE_II"/>
    <property type="match status" value="1"/>
</dbReference>
<evidence type="ECO:0000313" key="15">
    <source>
        <dbReference type="EMBL" id="QHU32197.1"/>
    </source>
</evidence>
<dbReference type="InterPro" id="IPR003594">
    <property type="entry name" value="HATPase_dom"/>
</dbReference>
<dbReference type="InterPro" id="IPR020568">
    <property type="entry name" value="Ribosomal_Su5_D2-typ_SF"/>
</dbReference>
<dbReference type="InterPro" id="IPR013760">
    <property type="entry name" value="Topo_IIA-like_dom_sf"/>
</dbReference>
<dbReference type="InterPro" id="IPR013757">
    <property type="entry name" value="Topo_IIA_A_a_sf"/>
</dbReference>
<dbReference type="EC" id="5.6.2.2" evidence="5"/>
<evidence type="ECO:0000259" key="14">
    <source>
        <dbReference type="PROSITE" id="PS52040"/>
    </source>
</evidence>
<keyword evidence="7" id="KW-0547">Nucleotide-binding</keyword>
<dbReference type="GO" id="GO:0046872">
    <property type="term" value="F:metal ion binding"/>
    <property type="evidence" value="ECO:0007669"/>
    <property type="project" value="UniProtKB-KW"/>
</dbReference>
<comment type="catalytic activity">
    <reaction evidence="1">
        <text>ATP-dependent breakage, passage and rejoining of double-stranded DNA.</text>
        <dbReference type="EC" id="5.6.2.2"/>
    </reaction>
</comment>
<evidence type="ECO:0000256" key="6">
    <source>
        <dbReference type="ARBA" id="ARBA00022723"/>
    </source>
</evidence>
<dbReference type="Gene3D" id="1.10.268.10">
    <property type="entry name" value="Topoisomerase, domain 3"/>
    <property type="match status" value="1"/>
</dbReference>
<dbReference type="SUPFAM" id="SSF55874">
    <property type="entry name" value="ATPase domain of HSP90 chaperone/DNA topoisomerase II/histidine kinase"/>
    <property type="match status" value="1"/>
</dbReference>
<dbReference type="PROSITE" id="PS50880">
    <property type="entry name" value="TOPRIM"/>
    <property type="match status" value="1"/>
</dbReference>
<dbReference type="Gene3D" id="3.30.1490.30">
    <property type="match status" value="1"/>
</dbReference>
<keyword evidence="8" id="KW-0067">ATP-binding</keyword>
<dbReference type="InterPro" id="IPR013506">
    <property type="entry name" value="Topo_IIA_bsu_dom2"/>
</dbReference>
<feature type="domain" description="Toprim" evidence="13">
    <location>
        <begin position="435"/>
        <end position="554"/>
    </location>
</feature>
<dbReference type="FunFam" id="3.90.199.10:FF:000002">
    <property type="entry name" value="DNA topoisomerase 2"/>
    <property type="match status" value="1"/>
</dbReference>
<evidence type="ECO:0000256" key="4">
    <source>
        <dbReference type="ARBA" id="ARBA00011080"/>
    </source>
</evidence>
<dbReference type="Pfam" id="PF02518">
    <property type="entry name" value="HATPase_c"/>
    <property type="match status" value="1"/>
</dbReference>
<dbReference type="Gene3D" id="3.30.230.10">
    <property type="match status" value="1"/>
</dbReference>
<dbReference type="SUPFAM" id="SSF56719">
    <property type="entry name" value="Type II DNA topoisomerase"/>
    <property type="match status" value="1"/>
</dbReference>
<dbReference type="InterPro" id="IPR013758">
    <property type="entry name" value="Topo_IIA_A/C_ab"/>
</dbReference>
<dbReference type="InterPro" id="IPR013759">
    <property type="entry name" value="Topo_IIA_B_C"/>
</dbReference>
<dbReference type="EMBL" id="MN740536">
    <property type="protein sequence ID" value="QHU32197.1"/>
    <property type="molecule type" value="Genomic_DNA"/>
</dbReference>
<dbReference type="Gene3D" id="3.40.50.670">
    <property type="match status" value="1"/>
</dbReference>
<dbReference type="SMART" id="SM00434">
    <property type="entry name" value="TOP4c"/>
    <property type="match status" value="1"/>
</dbReference>
<comment type="similarity">
    <text evidence="4">Belongs to the type II topoisomerase family.</text>
</comment>
<dbReference type="InterPro" id="IPR018522">
    <property type="entry name" value="TopoIIA_CS"/>
</dbReference>
<evidence type="ECO:0000256" key="8">
    <source>
        <dbReference type="ARBA" id="ARBA00022840"/>
    </source>
</evidence>
<dbReference type="Pfam" id="PF00521">
    <property type="entry name" value="DNA_topoisoIV"/>
    <property type="match status" value="1"/>
</dbReference>
<keyword evidence="12" id="KW-0413">Isomerase</keyword>
<dbReference type="InterPro" id="IPR014721">
    <property type="entry name" value="Ribsml_uS5_D2-typ_fold_subgr"/>
</dbReference>
<dbReference type="PROSITE" id="PS52040">
    <property type="entry name" value="TOPO_IIA"/>
    <property type="match status" value="1"/>
</dbReference>
<dbReference type="SMART" id="SM00433">
    <property type="entry name" value="TOP2c"/>
    <property type="match status" value="1"/>
</dbReference>
<evidence type="ECO:0000256" key="12">
    <source>
        <dbReference type="ARBA" id="ARBA00023235"/>
    </source>
</evidence>
<dbReference type="Gene3D" id="3.30.565.10">
    <property type="entry name" value="Histidine kinase-like ATPase, C-terminal domain"/>
    <property type="match status" value="1"/>
</dbReference>